<evidence type="ECO:0000313" key="1">
    <source>
        <dbReference type="EMBL" id="KIH47120.1"/>
    </source>
</evidence>
<dbReference type="Proteomes" id="UP000054047">
    <property type="component" value="Unassembled WGS sequence"/>
</dbReference>
<evidence type="ECO:0000313" key="2">
    <source>
        <dbReference type="Proteomes" id="UP000054047"/>
    </source>
</evidence>
<keyword evidence="2" id="KW-1185">Reference proteome</keyword>
<proteinExistence type="predicted"/>
<name>A0A0C2FEV4_9BILA</name>
<protein>
    <submittedName>
        <fullName evidence="1">Uncharacterized protein</fullName>
    </submittedName>
</protein>
<dbReference type="PANTHER" id="PTHR21459">
    <property type="entry name" value="PROTEIN CBG08968"/>
    <property type="match status" value="1"/>
</dbReference>
<dbReference type="EMBL" id="KN768089">
    <property type="protein sequence ID" value="KIH47120.1"/>
    <property type="molecule type" value="Genomic_DNA"/>
</dbReference>
<dbReference type="AlphaFoldDB" id="A0A0C2FEV4"/>
<organism evidence="1 2">
    <name type="scientific">Ancylostoma duodenale</name>
    <dbReference type="NCBI Taxonomy" id="51022"/>
    <lineage>
        <taxon>Eukaryota</taxon>
        <taxon>Metazoa</taxon>
        <taxon>Ecdysozoa</taxon>
        <taxon>Nematoda</taxon>
        <taxon>Chromadorea</taxon>
        <taxon>Rhabditida</taxon>
        <taxon>Rhabditina</taxon>
        <taxon>Rhabditomorpha</taxon>
        <taxon>Strongyloidea</taxon>
        <taxon>Ancylostomatidae</taxon>
        <taxon>Ancylostomatinae</taxon>
        <taxon>Ancylostoma</taxon>
    </lineage>
</organism>
<reference evidence="1 2" key="1">
    <citation type="submission" date="2013-12" db="EMBL/GenBank/DDBJ databases">
        <title>Draft genome of the parsitic nematode Ancylostoma duodenale.</title>
        <authorList>
            <person name="Mitreva M."/>
        </authorList>
    </citation>
    <scope>NUCLEOTIDE SEQUENCE [LARGE SCALE GENOMIC DNA]</scope>
    <source>
        <strain evidence="1 2">Zhejiang</strain>
    </source>
</reference>
<sequence length="152" mass="17524">MADEESTKQFDHEILREAVYSSEDSDLIHDEIGHITSHRHPAGKPRAAGSRGRIIKICLPSQELRDSLLTHMRSGRQSLTERFVHSYARRDYTVEELQLDRSLRKQAGDLNALKGEYVADTLPTMESKETRRAKMIKLDINEILIKHERSML</sequence>
<dbReference type="PANTHER" id="PTHR21459:SF2">
    <property type="entry name" value="PROTEIN CBG08968"/>
    <property type="match status" value="1"/>
</dbReference>
<accession>A0A0C2FEV4</accession>
<dbReference type="OrthoDB" id="5859941at2759"/>
<gene>
    <name evidence="1" type="ORF">ANCDUO_22824</name>
</gene>